<keyword evidence="2" id="KW-0547">Nucleotide-binding</keyword>
<keyword evidence="2" id="KW-0347">Helicase</keyword>
<evidence type="ECO:0000313" key="3">
    <source>
        <dbReference type="Proteomes" id="UP000518288"/>
    </source>
</evidence>
<feature type="compositionally biased region" description="Pro residues" evidence="1">
    <location>
        <begin position="17"/>
        <end position="45"/>
    </location>
</feature>
<keyword evidence="2" id="KW-0378">Hydrolase</keyword>
<dbReference type="GO" id="GO:0004386">
    <property type="term" value="F:helicase activity"/>
    <property type="evidence" value="ECO:0007669"/>
    <property type="project" value="UniProtKB-KW"/>
</dbReference>
<reference evidence="2 3" key="1">
    <citation type="submission" date="2020-07" db="EMBL/GenBank/DDBJ databases">
        <title>Genomic Encyclopedia of Archaeal and Bacterial Type Strains, Phase II (KMG-II): from individual species to whole genera.</title>
        <authorList>
            <person name="Goeker M."/>
        </authorList>
    </citation>
    <scope>NUCLEOTIDE SEQUENCE [LARGE SCALE GENOMIC DNA]</scope>
    <source>
        <strain evidence="2 3">DSM 21226</strain>
    </source>
</reference>
<keyword evidence="2" id="KW-0067">ATP-binding</keyword>
<organism evidence="2 3">
    <name type="scientific">Sphaerotilus montanus</name>
    <dbReference type="NCBI Taxonomy" id="522889"/>
    <lineage>
        <taxon>Bacteria</taxon>
        <taxon>Pseudomonadati</taxon>
        <taxon>Pseudomonadota</taxon>
        <taxon>Betaproteobacteria</taxon>
        <taxon>Burkholderiales</taxon>
        <taxon>Sphaerotilaceae</taxon>
        <taxon>Sphaerotilus</taxon>
    </lineage>
</organism>
<dbReference type="Pfam" id="PF13481">
    <property type="entry name" value="AAA_25"/>
    <property type="match status" value="1"/>
</dbReference>
<feature type="region of interest" description="Disordered" evidence="1">
    <location>
        <begin position="1"/>
        <end position="52"/>
    </location>
</feature>
<evidence type="ECO:0000256" key="1">
    <source>
        <dbReference type="SAM" id="MobiDB-lite"/>
    </source>
</evidence>
<dbReference type="Gene3D" id="3.40.50.300">
    <property type="entry name" value="P-loop containing nucleotide triphosphate hydrolases"/>
    <property type="match status" value="1"/>
</dbReference>
<dbReference type="EMBL" id="JACCFH010000001">
    <property type="protein sequence ID" value="NYG34552.1"/>
    <property type="molecule type" value="Genomic_DNA"/>
</dbReference>
<dbReference type="InterPro" id="IPR027417">
    <property type="entry name" value="P-loop_NTPase"/>
</dbReference>
<sequence length="454" mass="47524">MAERADIHVPEPQRPLHAPPPTAAPKAPPARPAPPTPPTPRPAAPAPVSAPKATTDGVILTRASSLPMSAIAWLWQHWLACGKVHLLAGAPGQGKTTIALAMGATVSIGGRWPDGSRCAVGNVLMWSGEDDPGDTLAPRLKAMGADMDRVYFVTGARVDGEAVSFDPARDLAQLASAVVALGDVRLIVVDPIVSAVTGDSHKNTEVRRALQPLVDLAAQIGAAVVGITHLSKGTSGKDPTERVTGSIAFTAIVRVVLLAAKVTDDNGKDRRVLVRSKSNIGPDDGGFVYHLEQGEAAPGIPASMVTWGEALEGSARALLAEADADTPADTSDEIAKREGIDDVLIRFIGHDTVPGDQVKAKLKAEGFTDKQIRNARERVGVVVKRSGFGKEIASYWKLPDSVQLPEADAHSCPPAPFVPIDAHSQSWARMGTNGKKGHEWSEPDGADGPAGEVI</sequence>
<gene>
    <name evidence="2" type="ORF">BDD16_003538</name>
</gene>
<keyword evidence="3" id="KW-1185">Reference proteome</keyword>
<proteinExistence type="predicted"/>
<dbReference type="SUPFAM" id="SSF52540">
    <property type="entry name" value="P-loop containing nucleoside triphosphate hydrolases"/>
    <property type="match status" value="1"/>
</dbReference>
<name>A0A7Y9QZT7_9BURK</name>
<dbReference type="Proteomes" id="UP000518288">
    <property type="component" value="Unassembled WGS sequence"/>
</dbReference>
<feature type="compositionally biased region" description="Basic and acidic residues" evidence="1">
    <location>
        <begin position="1"/>
        <end position="11"/>
    </location>
</feature>
<protein>
    <submittedName>
        <fullName evidence="2">Putative DNA primase/helicase</fullName>
    </submittedName>
</protein>
<comment type="caution">
    <text evidence="2">The sequence shown here is derived from an EMBL/GenBank/DDBJ whole genome shotgun (WGS) entry which is preliminary data.</text>
</comment>
<dbReference type="AlphaFoldDB" id="A0A7Y9QZT7"/>
<feature type="region of interest" description="Disordered" evidence="1">
    <location>
        <begin position="431"/>
        <end position="454"/>
    </location>
</feature>
<accession>A0A7Y9QZT7</accession>
<evidence type="ECO:0000313" key="2">
    <source>
        <dbReference type="EMBL" id="NYG34552.1"/>
    </source>
</evidence>